<proteinExistence type="predicted"/>
<protein>
    <submittedName>
        <fullName evidence="2">Uncharacterized protein</fullName>
    </submittedName>
</protein>
<name>A0A2U1TA16_9CORY</name>
<dbReference type="AlphaFoldDB" id="A0A2U1TA16"/>
<dbReference type="PROSITE" id="PS51257">
    <property type="entry name" value="PROKAR_LIPOPROTEIN"/>
    <property type="match status" value="1"/>
</dbReference>
<sequence>MERTPGASLLLGSGAFNFASGCYTITLGQSLFEATGSVAAFLAACLLINAMLSRVERAGKAG</sequence>
<dbReference type="Proteomes" id="UP000244989">
    <property type="component" value="Unassembled WGS sequence"/>
</dbReference>
<keyword evidence="1" id="KW-0812">Transmembrane</keyword>
<dbReference type="EMBL" id="QEEZ01000001">
    <property type="protein sequence ID" value="PWC02822.1"/>
    <property type="molecule type" value="Genomic_DNA"/>
</dbReference>
<comment type="caution">
    <text evidence="2">The sequence shown here is derived from an EMBL/GenBank/DDBJ whole genome shotgun (WGS) entry which is preliminary data.</text>
</comment>
<keyword evidence="1" id="KW-1133">Transmembrane helix</keyword>
<evidence type="ECO:0000313" key="2">
    <source>
        <dbReference type="EMBL" id="PWC02822.1"/>
    </source>
</evidence>
<reference evidence="3" key="1">
    <citation type="submission" date="2018-04" db="EMBL/GenBank/DDBJ databases">
        <authorList>
            <person name="Liu S."/>
            <person name="Wang Z."/>
            <person name="Li J."/>
        </authorList>
    </citation>
    <scope>NUCLEOTIDE SEQUENCE [LARGE SCALE GENOMIC DNA]</scope>
    <source>
        <strain evidence="3">2189</strain>
    </source>
</reference>
<feature type="transmembrane region" description="Helical" evidence="1">
    <location>
        <begin position="34"/>
        <end position="52"/>
    </location>
</feature>
<organism evidence="2 3">
    <name type="scientific">Corynebacterium yudongzhengii</name>
    <dbReference type="NCBI Taxonomy" id="2080740"/>
    <lineage>
        <taxon>Bacteria</taxon>
        <taxon>Bacillati</taxon>
        <taxon>Actinomycetota</taxon>
        <taxon>Actinomycetes</taxon>
        <taxon>Mycobacteriales</taxon>
        <taxon>Corynebacteriaceae</taxon>
        <taxon>Corynebacterium</taxon>
    </lineage>
</organism>
<evidence type="ECO:0000313" key="3">
    <source>
        <dbReference type="Proteomes" id="UP000244989"/>
    </source>
</evidence>
<evidence type="ECO:0000256" key="1">
    <source>
        <dbReference type="SAM" id="Phobius"/>
    </source>
</evidence>
<gene>
    <name evidence="2" type="ORF">DF222_00815</name>
</gene>
<keyword evidence="3" id="KW-1185">Reference proteome</keyword>
<dbReference type="KEGG" id="cyz:C3B44_02085"/>
<keyword evidence="1" id="KW-0472">Membrane</keyword>
<accession>A0A2U1TA16</accession>